<dbReference type="GO" id="GO:0015833">
    <property type="term" value="P:peptide transport"/>
    <property type="evidence" value="ECO:0007669"/>
    <property type="project" value="InterPro"/>
</dbReference>
<dbReference type="GO" id="GO:0055085">
    <property type="term" value="P:transmembrane transport"/>
    <property type="evidence" value="ECO:0007669"/>
    <property type="project" value="UniProtKB-ARBA"/>
</dbReference>
<dbReference type="SMART" id="SM00382">
    <property type="entry name" value="AAA"/>
    <property type="match status" value="1"/>
</dbReference>
<evidence type="ECO:0000256" key="7">
    <source>
        <dbReference type="ARBA" id="ARBA00022840"/>
    </source>
</evidence>
<accession>A0A2U1CL03</accession>
<evidence type="ECO:0000313" key="12">
    <source>
        <dbReference type="Proteomes" id="UP000246145"/>
    </source>
</evidence>
<keyword evidence="7 11" id="KW-0067">ATP-binding</keyword>
<dbReference type="PROSITE" id="PS00211">
    <property type="entry name" value="ABC_TRANSPORTER_1"/>
    <property type="match status" value="1"/>
</dbReference>
<keyword evidence="9" id="KW-0472">Membrane</keyword>
<dbReference type="GO" id="GO:0005524">
    <property type="term" value="F:ATP binding"/>
    <property type="evidence" value="ECO:0007669"/>
    <property type="project" value="UniProtKB-KW"/>
</dbReference>
<dbReference type="RefSeq" id="WP_116518686.1">
    <property type="nucleotide sequence ID" value="NZ_JACCEX010000003.1"/>
</dbReference>
<dbReference type="InterPro" id="IPR013563">
    <property type="entry name" value="Oligopep_ABC_C"/>
</dbReference>
<dbReference type="PROSITE" id="PS50893">
    <property type="entry name" value="ABC_TRANSPORTER_2"/>
    <property type="match status" value="1"/>
</dbReference>
<dbReference type="Pfam" id="PF00005">
    <property type="entry name" value="ABC_tran"/>
    <property type="match status" value="1"/>
</dbReference>
<evidence type="ECO:0000256" key="9">
    <source>
        <dbReference type="ARBA" id="ARBA00023136"/>
    </source>
</evidence>
<organism evidence="11 12">
    <name type="scientific">Pusillimonas noertemannii</name>
    <dbReference type="NCBI Taxonomy" id="305977"/>
    <lineage>
        <taxon>Bacteria</taxon>
        <taxon>Pseudomonadati</taxon>
        <taxon>Pseudomonadota</taxon>
        <taxon>Betaproteobacteria</taxon>
        <taxon>Burkholderiales</taxon>
        <taxon>Alcaligenaceae</taxon>
        <taxon>Pusillimonas</taxon>
    </lineage>
</organism>
<dbReference type="PANTHER" id="PTHR43297:SF14">
    <property type="entry name" value="ATPASE AAA-TYPE CORE DOMAIN-CONTAINING PROTEIN"/>
    <property type="match status" value="1"/>
</dbReference>
<dbReference type="Pfam" id="PF08352">
    <property type="entry name" value="oligo_HPY"/>
    <property type="match status" value="1"/>
</dbReference>
<dbReference type="AlphaFoldDB" id="A0A2U1CL03"/>
<name>A0A2U1CL03_9BURK</name>
<evidence type="ECO:0000313" key="11">
    <source>
        <dbReference type="EMBL" id="PVY61664.1"/>
    </source>
</evidence>
<gene>
    <name evidence="11" type="ORF">C7440_2394</name>
</gene>
<dbReference type="OrthoDB" id="9802772at2"/>
<evidence type="ECO:0000259" key="10">
    <source>
        <dbReference type="PROSITE" id="PS50893"/>
    </source>
</evidence>
<keyword evidence="4" id="KW-1003">Cell membrane</keyword>
<dbReference type="GO" id="GO:0016887">
    <property type="term" value="F:ATP hydrolysis activity"/>
    <property type="evidence" value="ECO:0007669"/>
    <property type="project" value="InterPro"/>
</dbReference>
<comment type="subcellular location">
    <subcellularLocation>
        <location evidence="1">Cell inner membrane</location>
        <topology evidence="1">Peripheral membrane protein</topology>
    </subcellularLocation>
</comment>
<dbReference type="InterPro" id="IPR050388">
    <property type="entry name" value="ABC_Ni/Peptide_Import"/>
</dbReference>
<evidence type="ECO:0000256" key="8">
    <source>
        <dbReference type="ARBA" id="ARBA00022967"/>
    </source>
</evidence>
<sequence length="295" mass="32582">MNTSPLLEVRNLSLSVRGPRGTRTPILRGLSLCLESQAVHGLVGESGGGKTMVGKAILGVLPDGARIDSGSIWFDGQDLTLLRPTERRRLLGRSMSMILQNPMTALNPVMRIETQITDVLQFHMGMKKKAARARALEMLEAVRIRDPERVMKQHPHQLSGGMCQRIVIAIAFACRPKLIIADEPTTALDVTVQHQILRLIRELQEQFGTSVLFVTHDLGVVAKVCDAISVIFAGTILESGTTHDVFRLPKHRYTQALLDAVPRYDRPNRLLQPISSTLHAELFDEIVNHQGVSAA</sequence>
<dbReference type="PANTHER" id="PTHR43297">
    <property type="entry name" value="OLIGOPEPTIDE TRANSPORT ATP-BINDING PROTEIN APPD"/>
    <property type="match status" value="1"/>
</dbReference>
<dbReference type="EMBL" id="QEKO01000003">
    <property type="protein sequence ID" value="PVY61664.1"/>
    <property type="molecule type" value="Genomic_DNA"/>
</dbReference>
<comment type="caution">
    <text evidence="11">The sequence shown here is derived from an EMBL/GenBank/DDBJ whole genome shotgun (WGS) entry which is preliminary data.</text>
</comment>
<dbReference type="InterPro" id="IPR017871">
    <property type="entry name" value="ABC_transporter-like_CS"/>
</dbReference>
<keyword evidence="6" id="KW-0547">Nucleotide-binding</keyword>
<proteinExistence type="inferred from homology"/>
<evidence type="ECO:0000256" key="2">
    <source>
        <dbReference type="ARBA" id="ARBA00005417"/>
    </source>
</evidence>
<protein>
    <submittedName>
        <fullName evidence="11">Peptide/nickel transport system ATP-binding protein</fullName>
    </submittedName>
</protein>
<evidence type="ECO:0000256" key="6">
    <source>
        <dbReference type="ARBA" id="ARBA00022741"/>
    </source>
</evidence>
<feature type="domain" description="ABC transporter" evidence="10">
    <location>
        <begin position="7"/>
        <end position="258"/>
    </location>
</feature>
<dbReference type="InterPro" id="IPR027417">
    <property type="entry name" value="P-loop_NTPase"/>
</dbReference>
<keyword evidence="3" id="KW-0813">Transport</keyword>
<dbReference type="FunFam" id="3.40.50.300:FF:000016">
    <property type="entry name" value="Oligopeptide ABC transporter ATP-binding component"/>
    <property type="match status" value="1"/>
</dbReference>
<dbReference type="InterPro" id="IPR003593">
    <property type="entry name" value="AAA+_ATPase"/>
</dbReference>
<reference evidence="11 12" key="1">
    <citation type="submission" date="2018-04" db="EMBL/GenBank/DDBJ databases">
        <title>Genomic Encyclopedia of Type Strains, Phase IV (KMG-IV): sequencing the most valuable type-strain genomes for metagenomic binning, comparative biology and taxonomic classification.</title>
        <authorList>
            <person name="Goeker M."/>
        </authorList>
    </citation>
    <scope>NUCLEOTIDE SEQUENCE [LARGE SCALE GENOMIC DNA]</scope>
    <source>
        <strain evidence="11 12">DSM 10065</strain>
    </source>
</reference>
<comment type="similarity">
    <text evidence="2">Belongs to the ABC transporter superfamily.</text>
</comment>
<dbReference type="Proteomes" id="UP000246145">
    <property type="component" value="Unassembled WGS sequence"/>
</dbReference>
<dbReference type="Gene3D" id="3.40.50.300">
    <property type="entry name" value="P-loop containing nucleotide triphosphate hydrolases"/>
    <property type="match status" value="1"/>
</dbReference>
<evidence type="ECO:0000256" key="3">
    <source>
        <dbReference type="ARBA" id="ARBA00022448"/>
    </source>
</evidence>
<keyword evidence="12" id="KW-1185">Reference proteome</keyword>
<dbReference type="InterPro" id="IPR003439">
    <property type="entry name" value="ABC_transporter-like_ATP-bd"/>
</dbReference>
<evidence type="ECO:0000256" key="4">
    <source>
        <dbReference type="ARBA" id="ARBA00022475"/>
    </source>
</evidence>
<dbReference type="SUPFAM" id="SSF52540">
    <property type="entry name" value="P-loop containing nucleoside triphosphate hydrolases"/>
    <property type="match status" value="1"/>
</dbReference>
<evidence type="ECO:0000256" key="5">
    <source>
        <dbReference type="ARBA" id="ARBA00022519"/>
    </source>
</evidence>
<dbReference type="CDD" id="cd03257">
    <property type="entry name" value="ABC_NikE_OppD_transporters"/>
    <property type="match status" value="1"/>
</dbReference>
<evidence type="ECO:0000256" key="1">
    <source>
        <dbReference type="ARBA" id="ARBA00004417"/>
    </source>
</evidence>
<keyword evidence="5" id="KW-0997">Cell inner membrane</keyword>
<keyword evidence="8" id="KW-1278">Translocase</keyword>
<dbReference type="GO" id="GO:0005886">
    <property type="term" value="C:plasma membrane"/>
    <property type="evidence" value="ECO:0007669"/>
    <property type="project" value="UniProtKB-SubCell"/>
</dbReference>